<name>A0ACD3R0X7_LARCR</name>
<proteinExistence type="predicted"/>
<keyword evidence="2" id="KW-1185">Reference proteome</keyword>
<organism evidence="1 2">
    <name type="scientific">Larimichthys crocea</name>
    <name type="common">Large yellow croaker</name>
    <name type="synonym">Pseudosciaena crocea</name>
    <dbReference type="NCBI Taxonomy" id="215358"/>
    <lineage>
        <taxon>Eukaryota</taxon>
        <taxon>Metazoa</taxon>
        <taxon>Chordata</taxon>
        <taxon>Craniata</taxon>
        <taxon>Vertebrata</taxon>
        <taxon>Euteleostomi</taxon>
        <taxon>Actinopterygii</taxon>
        <taxon>Neopterygii</taxon>
        <taxon>Teleostei</taxon>
        <taxon>Neoteleostei</taxon>
        <taxon>Acanthomorphata</taxon>
        <taxon>Eupercaria</taxon>
        <taxon>Sciaenidae</taxon>
        <taxon>Larimichthys</taxon>
    </lineage>
</organism>
<sequence>MPGMCSVPGCKGYKKARSRGVVFHSLPTRDPGRCREWLKAIQNPKFDENTPVSKYGNIRVCSQHFKPEDYEPDIQAELMKTTPRKILKSFTIPSVFSGRQQEDLSTSLPAHDSSQTQAPSTGAQASTSLVSGSSVDSVLQRASVLTSGPSTSSQASSVTVHVTDVDTATLSSSLPTPGVLAKTGSSTN</sequence>
<protein>
    <submittedName>
        <fullName evidence="1">Uncharacterized protein</fullName>
    </submittedName>
</protein>
<dbReference type="Proteomes" id="UP000793456">
    <property type="component" value="Chromosome XI"/>
</dbReference>
<evidence type="ECO:0000313" key="2">
    <source>
        <dbReference type="Proteomes" id="UP000793456"/>
    </source>
</evidence>
<dbReference type="EMBL" id="CM011684">
    <property type="protein sequence ID" value="TMS13063.1"/>
    <property type="molecule type" value="Genomic_DNA"/>
</dbReference>
<evidence type="ECO:0000313" key="1">
    <source>
        <dbReference type="EMBL" id="TMS13063.1"/>
    </source>
</evidence>
<gene>
    <name evidence="1" type="ORF">E3U43_018138</name>
</gene>
<reference evidence="1" key="1">
    <citation type="submission" date="2018-11" db="EMBL/GenBank/DDBJ databases">
        <title>The sequence and de novo assembly of Larimichthys crocea genome using PacBio and Hi-C technologies.</title>
        <authorList>
            <person name="Xu P."/>
            <person name="Chen B."/>
            <person name="Zhou Z."/>
            <person name="Ke Q."/>
            <person name="Wu Y."/>
            <person name="Bai H."/>
            <person name="Pu F."/>
        </authorList>
    </citation>
    <scope>NUCLEOTIDE SEQUENCE</scope>
    <source>
        <tissue evidence="1">Muscle</tissue>
    </source>
</reference>
<accession>A0ACD3R0X7</accession>
<comment type="caution">
    <text evidence="1">The sequence shown here is derived from an EMBL/GenBank/DDBJ whole genome shotgun (WGS) entry which is preliminary data.</text>
</comment>